<feature type="transmembrane region" description="Helical" evidence="1">
    <location>
        <begin position="12"/>
        <end position="33"/>
    </location>
</feature>
<name>A0ABT9ZFU4_9BACI</name>
<keyword evidence="1" id="KW-1133">Transmembrane helix</keyword>
<dbReference type="EMBL" id="JAUSUD010000007">
    <property type="protein sequence ID" value="MDQ0230662.1"/>
    <property type="molecule type" value="Genomic_DNA"/>
</dbReference>
<dbReference type="RefSeq" id="WP_307340358.1">
    <property type="nucleotide sequence ID" value="NZ_JAUSUD010000007.1"/>
</dbReference>
<feature type="transmembrane region" description="Helical" evidence="1">
    <location>
        <begin position="53"/>
        <end position="69"/>
    </location>
</feature>
<protein>
    <submittedName>
        <fullName evidence="2">Uncharacterized protein</fullName>
    </submittedName>
</protein>
<proteinExistence type="predicted"/>
<organism evidence="2 3">
    <name type="scientific">Metabacillus malikii</name>
    <dbReference type="NCBI Taxonomy" id="1504265"/>
    <lineage>
        <taxon>Bacteria</taxon>
        <taxon>Bacillati</taxon>
        <taxon>Bacillota</taxon>
        <taxon>Bacilli</taxon>
        <taxon>Bacillales</taxon>
        <taxon>Bacillaceae</taxon>
        <taxon>Metabacillus</taxon>
    </lineage>
</organism>
<keyword evidence="1" id="KW-0812">Transmembrane</keyword>
<evidence type="ECO:0000313" key="2">
    <source>
        <dbReference type="EMBL" id="MDQ0230662.1"/>
    </source>
</evidence>
<sequence>MIADFVYIFEFVLGYFLGIQWVSVLLFFIIQWAMVDFYKLGTFDNPKSIFDKLTNFFMITFLGSGYFLYKRFSKQKWVVRKLSMFVALCLQGIISIIMYHLITIPLNLVVDKFL</sequence>
<evidence type="ECO:0000256" key="1">
    <source>
        <dbReference type="SAM" id="Phobius"/>
    </source>
</evidence>
<gene>
    <name evidence="2" type="ORF">J2S19_001918</name>
</gene>
<dbReference type="Proteomes" id="UP001234495">
    <property type="component" value="Unassembled WGS sequence"/>
</dbReference>
<comment type="caution">
    <text evidence="2">The sequence shown here is derived from an EMBL/GenBank/DDBJ whole genome shotgun (WGS) entry which is preliminary data.</text>
</comment>
<evidence type="ECO:0000313" key="3">
    <source>
        <dbReference type="Proteomes" id="UP001234495"/>
    </source>
</evidence>
<keyword evidence="3" id="KW-1185">Reference proteome</keyword>
<keyword evidence="1" id="KW-0472">Membrane</keyword>
<feature type="transmembrane region" description="Helical" evidence="1">
    <location>
        <begin position="81"/>
        <end position="102"/>
    </location>
</feature>
<reference evidence="2 3" key="1">
    <citation type="submission" date="2023-07" db="EMBL/GenBank/DDBJ databases">
        <title>Genomic Encyclopedia of Type Strains, Phase IV (KMG-IV): sequencing the most valuable type-strain genomes for metagenomic binning, comparative biology and taxonomic classification.</title>
        <authorList>
            <person name="Goeker M."/>
        </authorList>
    </citation>
    <scope>NUCLEOTIDE SEQUENCE [LARGE SCALE GENOMIC DNA]</scope>
    <source>
        <strain evidence="2 3">DSM 29005</strain>
    </source>
</reference>
<accession>A0ABT9ZFU4</accession>